<organism evidence="2">
    <name type="scientific">Oryza barthii</name>
    <dbReference type="NCBI Taxonomy" id="65489"/>
    <lineage>
        <taxon>Eukaryota</taxon>
        <taxon>Viridiplantae</taxon>
        <taxon>Streptophyta</taxon>
        <taxon>Embryophyta</taxon>
        <taxon>Tracheophyta</taxon>
        <taxon>Spermatophyta</taxon>
        <taxon>Magnoliopsida</taxon>
        <taxon>Liliopsida</taxon>
        <taxon>Poales</taxon>
        <taxon>Poaceae</taxon>
        <taxon>BOP clade</taxon>
        <taxon>Oryzoideae</taxon>
        <taxon>Oryzeae</taxon>
        <taxon>Oryzinae</taxon>
        <taxon>Oryza</taxon>
    </lineage>
</organism>
<dbReference type="HOGENOM" id="CLU_1996299_0_0_1"/>
<protein>
    <submittedName>
        <fullName evidence="2">Uncharacterized protein</fullName>
    </submittedName>
</protein>
<name>A0A0D3G8F5_9ORYZ</name>
<evidence type="ECO:0000313" key="3">
    <source>
        <dbReference type="Proteomes" id="UP000026960"/>
    </source>
</evidence>
<evidence type="ECO:0000313" key="2">
    <source>
        <dbReference type="EnsemblPlants" id="OBART05G18820.1"/>
    </source>
</evidence>
<accession>A0A0D3G8F5</accession>
<evidence type="ECO:0000256" key="1">
    <source>
        <dbReference type="SAM" id="MobiDB-lite"/>
    </source>
</evidence>
<dbReference type="AlphaFoldDB" id="A0A0D3G8F5"/>
<keyword evidence="3" id="KW-1185">Reference proteome</keyword>
<reference evidence="2" key="2">
    <citation type="submission" date="2015-03" db="UniProtKB">
        <authorList>
            <consortium name="EnsemblPlants"/>
        </authorList>
    </citation>
    <scope>IDENTIFICATION</scope>
</reference>
<dbReference type="Proteomes" id="UP000026960">
    <property type="component" value="Chromosome 5"/>
</dbReference>
<feature type="region of interest" description="Disordered" evidence="1">
    <location>
        <begin position="70"/>
        <end position="125"/>
    </location>
</feature>
<dbReference type="EnsemblPlants" id="OBART05G18820.1">
    <property type="protein sequence ID" value="OBART05G18820.1"/>
    <property type="gene ID" value="OBART05G18820"/>
</dbReference>
<reference evidence="2" key="1">
    <citation type="journal article" date="2009" name="Rice">
        <title>De Novo Next Generation Sequencing of Plant Genomes.</title>
        <authorList>
            <person name="Rounsley S."/>
            <person name="Marri P.R."/>
            <person name="Yu Y."/>
            <person name="He R."/>
            <person name="Sisneros N."/>
            <person name="Goicoechea J.L."/>
            <person name="Lee S.J."/>
            <person name="Angelova A."/>
            <person name="Kudrna D."/>
            <person name="Luo M."/>
            <person name="Affourtit J."/>
            <person name="Desany B."/>
            <person name="Knight J."/>
            <person name="Niazi F."/>
            <person name="Egholm M."/>
            <person name="Wing R.A."/>
        </authorList>
    </citation>
    <scope>NUCLEOTIDE SEQUENCE [LARGE SCALE GENOMIC DNA]</scope>
    <source>
        <strain evidence="2">cv. IRGC 105608</strain>
    </source>
</reference>
<proteinExistence type="predicted"/>
<dbReference type="Gramene" id="OBART05G18820.1">
    <property type="protein sequence ID" value="OBART05G18820.1"/>
    <property type="gene ID" value="OBART05G18820"/>
</dbReference>
<dbReference type="PaxDb" id="65489-OBART05G18820.1"/>
<sequence>MVLLWHRHRRRRERDPLRRWKRASQASVRRERCLWYEEELGGQPHPDITASGGEGGICCSSGGGCGQRGALPCGRRKKGRPVRCPPLDNTTGRGGEAGEHRGSHLLLPRLQSIGREPSKSFGKPT</sequence>